<dbReference type="AlphaFoldDB" id="C5ZZW1"/>
<sequence length="207" mass="23395">MDDGSMVSVYQILMSICGLLTFMGIFLTWNISRKIESFFLGYRKLSWCILFGGILTSLGFIATMFEVHQAIISFAILLGPVLIAYSLSESGLVKATWTMLLQVGVVAGSAIFVRNSFYTVELASSVAIVLLINAISGYVRTPERYKRLAEISSWTFVGFIWLNLFVGEIAPVMYLFSMTLWIYTLVRLHYLAVERLGNFNKEFLYSH</sequence>
<dbReference type="KEGG" id="tsi:TSIB_1893"/>
<evidence type="ECO:0000313" key="3">
    <source>
        <dbReference type="Proteomes" id="UP000009079"/>
    </source>
</evidence>
<keyword evidence="1" id="KW-0472">Membrane</keyword>
<accession>C5ZZW1</accession>
<feature type="transmembrane region" description="Helical" evidence="1">
    <location>
        <begin position="12"/>
        <end position="32"/>
    </location>
</feature>
<evidence type="ECO:0000256" key="1">
    <source>
        <dbReference type="SAM" id="Phobius"/>
    </source>
</evidence>
<keyword evidence="1" id="KW-0812">Transmembrane</keyword>
<keyword evidence="3" id="KW-1185">Reference proteome</keyword>
<dbReference type="EMBL" id="CP001463">
    <property type="protein sequence ID" value="ACS90942.1"/>
    <property type="molecule type" value="Genomic_DNA"/>
</dbReference>
<dbReference type="STRING" id="604354.TSIB_1893"/>
<feature type="transmembrane region" description="Helical" evidence="1">
    <location>
        <begin position="95"/>
        <end position="112"/>
    </location>
</feature>
<evidence type="ECO:0000313" key="2">
    <source>
        <dbReference type="EMBL" id="ACS90942.1"/>
    </source>
</evidence>
<protein>
    <submittedName>
        <fullName evidence="2">Uncharacterized protein</fullName>
    </submittedName>
</protein>
<name>C5ZZW1_THESM</name>
<dbReference type="eggNOG" id="arCOG10061">
    <property type="taxonomic scope" value="Archaea"/>
</dbReference>
<keyword evidence="1" id="KW-1133">Transmembrane helix</keyword>
<feature type="transmembrane region" description="Helical" evidence="1">
    <location>
        <begin position="118"/>
        <end position="136"/>
    </location>
</feature>
<dbReference type="HOGENOM" id="CLU_1412435_0_0_2"/>
<organism evidence="2 3">
    <name type="scientific">Thermococcus sibiricus (strain DSM 12597 / MM 739)</name>
    <dbReference type="NCBI Taxonomy" id="604354"/>
    <lineage>
        <taxon>Archaea</taxon>
        <taxon>Methanobacteriati</taxon>
        <taxon>Methanobacteriota</taxon>
        <taxon>Thermococci</taxon>
        <taxon>Thermococcales</taxon>
        <taxon>Thermococcaceae</taxon>
        <taxon>Thermococcus</taxon>
    </lineage>
</organism>
<proteinExistence type="predicted"/>
<dbReference type="GeneID" id="8096905"/>
<reference evidence="2 3" key="1">
    <citation type="journal article" date="2009" name="Appl. Environ. Microbiol.">
        <title>Metabolic versatility and indigenous origin of the archaeon Thermococcus sibiricus, isolated from a siberian oil reservoir, as revealed by genome analysis.</title>
        <authorList>
            <person name="Mardanov A.V."/>
            <person name="Ravin N.V."/>
            <person name="Svetlitchnyi V.A."/>
            <person name="Beletsky A.V."/>
            <person name="Miroshnichenko M.L."/>
            <person name="Bonch-Osmolovskaya E.A."/>
            <person name="Skryabin K.G."/>
        </authorList>
    </citation>
    <scope>NUCLEOTIDE SEQUENCE [LARGE SCALE GENOMIC DNA]</scope>
    <source>
        <strain evidence="3">DSM 12597 / MM 739</strain>
    </source>
</reference>
<dbReference type="Proteomes" id="UP000009079">
    <property type="component" value="Chromosome"/>
</dbReference>
<dbReference type="RefSeq" id="WP_015850158.1">
    <property type="nucleotide sequence ID" value="NC_012883.1"/>
</dbReference>
<feature type="transmembrane region" description="Helical" evidence="1">
    <location>
        <begin position="71"/>
        <end position="88"/>
    </location>
</feature>
<gene>
    <name evidence="2" type="ordered locus">TSIB_1893</name>
</gene>
<feature type="transmembrane region" description="Helical" evidence="1">
    <location>
        <begin position="44"/>
        <end position="65"/>
    </location>
</feature>